<dbReference type="PANTHER" id="PTHR28650:SF1">
    <property type="entry name" value="PHOSPHATIDYLINOSITOL-GLYCAN BIOSYNTHESIS CLASS X PROTEIN"/>
    <property type="match status" value="1"/>
</dbReference>
<comment type="subcellular location">
    <subcellularLocation>
        <location evidence="1 10">Endoplasmic reticulum membrane</location>
        <topology evidence="1 10">Single-pass membrane protein</topology>
    </subcellularLocation>
</comment>
<keyword evidence="7 10" id="KW-1133">Transmembrane helix</keyword>
<evidence type="ECO:0000256" key="5">
    <source>
        <dbReference type="ARBA" id="ARBA00022692"/>
    </source>
</evidence>
<evidence type="ECO:0000313" key="12">
    <source>
        <dbReference type="Proteomes" id="UP000629468"/>
    </source>
</evidence>
<evidence type="ECO:0000256" key="9">
    <source>
        <dbReference type="ARBA" id="ARBA00023180"/>
    </source>
</evidence>
<dbReference type="EMBL" id="JABXXO010000011">
    <property type="protein sequence ID" value="KAF7763453.1"/>
    <property type="molecule type" value="Genomic_DNA"/>
</dbReference>
<comment type="pathway">
    <text evidence="2 10">Glycolipid biosynthesis; glycosylphosphatidylinositol-anchor biosynthesis.</text>
</comment>
<evidence type="ECO:0000256" key="4">
    <source>
        <dbReference type="ARBA" id="ARBA00022502"/>
    </source>
</evidence>
<comment type="function">
    <text evidence="10">Required for proper folding and/or the stability of a subset of proteins in the endoplasmic reticulum. Component of glycosylphosphatidylinositol-mannosyltransferase 1 which transfers the first of the 4 mannoses in the GPI-anchor precursors during GPI-anchor biosynthesis. Probably acts by stabilizing the mannosyltransferase GPI14.</text>
</comment>
<dbReference type="PANTHER" id="PTHR28650">
    <property type="entry name" value="PHOSPHATIDYLINOSITOL-GLYCAN BIOSYNTHESIS CLASS X PROTEIN"/>
    <property type="match status" value="1"/>
</dbReference>
<organism evidence="11 12">
    <name type="scientific">Agaricus bisporus var. burnettii</name>
    <dbReference type="NCBI Taxonomy" id="192524"/>
    <lineage>
        <taxon>Eukaryota</taxon>
        <taxon>Fungi</taxon>
        <taxon>Dikarya</taxon>
        <taxon>Basidiomycota</taxon>
        <taxon>Agaricomycotina</taxon>
        <taxon>Agaricomycetes</taxon>
        <taxon>Agaricomycetidae</taxon>
        <taxon>Agaricales</taxon>
        <taxon>Agaricineae</taxon>
        <taxon>Agaricaceae</taxon>
        <taxon>Agaricus</taxon>
    </lineage>
</organism>
<dbReference type="GO" id="GO:0005789">
    <property type="term" value="C:endoplasmic reticulum membrane"/>
    <property type="evidence" value="ECO:0007669"/>
    <property type="project" value="UniProtKB-SubCell"/>
</dbReference>
<evidence type="ECO:0000256" key="3">
    <source>
        <dbReference type="ARBA" id="ARBA00010345"/>
    </source>
</evidence>
<dbReference type="InterPro" id="IPR013233">
    <property type="entry name" value="PIG-X/PBN1"/>
</dbReference>
<reference evidence="11 12" key="1">
    <citation type="journal article" name="Sci. Rep.">
        <title>Telomere-to-telomere assembled and centromere annotated genomes of the two main subspecies of the button mushroom Agaricus bisporus reveal especially polymorphic chromosome ends.</title>
        <authorList>
            <person name="Sonnenberg A.S.M."/>
            <person name="Sedaghat-Telgerd N."/>
            <person name="Lavrijssen B."/>
            <person name="Ohm R.A."/>
            <person name="Hendrickx P.M."/>
            <person name="Scholtmeijer K."/>
            <person name="Baars J.J.P."/>
            <person name="van Peer A."/>
        </authorList>
    </citation>
    <scope>NUCLEOTIDE SEQUENCE [LARGE SCALE GENOMIC DNA]</scope>
    <source>
        <strain evidence="11 12">H119_p4</strain>
    </source>
</reference>
<evidence type="ECO:0000313" key="11">
    <source>
        <dbReference type="EMBL" id="KAF7763453.1"/>
    </source>
</evidence>
<comment type="similarity">
    <text evidence="3 10">Belongs to the PIGX family.</text>
</comment>
<keyword evidence="8 10" id="KW-0472">Membrane</keyword>
<evidence type="ECO:0000256" key="8">
    <source>
        <dbReference type="ARBA" id="ARBA00023136"/>
    </source>
</evidence>
<evidence type="ECO:0000256" key="6">
    <source>
        <dbReference type="ARBA" id="ARBA00022824"/>
    </source>
</evidence>
<evidence type="ECO:0000256" key="10">
    <source>
        <dbReference type="RuleBase" id="RU366056"/>
    </source>
</evidence>
<dbReference type="Pfam" id="PF08320">
    <property type="entry name" value="PIG-X"/>
    <property type="match status" value="1"/>
</dbReference>
<keyword evidence="6 10" id="KW-0256">Endoplasmic reticulum</keyword>
<accession>A0A8H7EY09</accession>
<keyword evidence="9" id="KW-0325">Glycoprotein</keyword>
<sequence>MSNFSVQIDNPSSFHPVSLISFRILFPEADLVENTCSLHIYYKLPSSVFVDPYELVQRQQAYTFVQWGHADLEKPVNAIKSNVTLLINVKPPRIWTDNTSGLSFDVNVPLHARYGIPSPDTLSKSPSGTYHDVALEIPSAFIACREKRLQYSSTSPSYLSESQLLEAGFQPDMTTFLHLNYSPSTDHVDTIRIPLGHGQDLHWVQSGTAIIVLLSFICVTVVALQTAARLNFVSRPLQGKID</sequence>
<dbReference type="UniPathway" id="UPA00196"/>
<dbReference type="SMART" id="SM00780">
    <property type="entry name" value="PIG-X"/>
    <property type="match status" value="1"/>
</dbReference>
<dbReference type="AlphaFoldDB" id="A0A8H7EY09"/>
<evidence type="ECO:0000256" key="1">
    <source>
        <dbReference type="ARBA" id="ARBA00004389"/>
    </source>
</evidence>
<evidence type="ECO:0000256" key="7">
    <source>
        <dbReference type="ARBA" id="ARBA00022989"/>
    </source>
</evidence>
<comment type="caution">
    <text evidence="11">The sequence shown here is derived from an EMBL/GenBank/DDBJ whole genome shotgun (WGS) entry which is preliminary data.</text>
</comment>
<keyword evidence="4 10" id="KW-0337">GPI-anchor biosynthesis</keyword>
<dbReference type="GO" id="GO:0006506">
    <property type="term" value="P:GPI anchor biosynthetic process"/>
    <property type="evidence" value="ECO:0007669"/>
    <property type="project" value="UniProtKB-UniPathway"/>
</dbReference>
<keyword evidence="5 10" id="KW-0812">Transmembrane</keyword>
<protein>
    <recommendedName>
        <fullName evidence="10">Protein PBN1</fullName>
    </recommendedName>
</protein>
<proteinExistence type="inferred from homology"/>
<dbReference type="InterPro" id="IPR040039">
    <property type="entry name" value="PIGX"/>
</dbReference>
<dbReference type="Proteomes" id="UP000629468">
    <property type="component" value="Unassembled WGS sequence"/>
</dbReference>
<feature type="transmembrane region" description="Helical" evidence="10">
    <location>
        <begin position="203"/>
        <end position="224"/>
    </location>
</feature>
<evidence type="ECO:0000256" key="2">
    <source>
        <dbReference type="ARBA" id="ARBA00004687"/>
    </source>
</evidence>
<gene>
    <name evidence="11" type="ORF">Agabi119p4_7990</name>
</gene>
<name>A0A8H7EY09_AGABI</name>